<keyword evidence="2" id="KW-1185">Reference proteome</keyword>
<evidence type="ECO:0000313" key="1">
    <source>
        <dbReference type="EMBL" id="GMH24175.1"/>
    </source>
</evidence>
<protein>
    <submittedName>
        <fullName evidence="1">Uncharacterized protein</fullName>
    </submittedName>
</protein>
<accession>A0AAD3T744</accession>
<proteinExistence type="predicted"/>
<evidence type="ECO:0000313" key="2">
    <source>
        <dbReference type="Proteomes" id="UP001279734"/>
    </source>
</evidence>
<gene>
    <name evidence="1" type="ORF">Nepgr_026018</name>
</gene>
<sequence length="281" mass="30941">MTIRVLKINITMNPFPGLLVMLRPCTLPCQMTLSPRLRTLEGCFSWIALRVDRLRLAMASCPGQMVLLWSSTKPRQMPLFPGFNRPLVLAPTLSPSLSWFSRTTLKCSNTFGALNDVVDDDQHVSCLDDNNEEGVDDAIVQPLPIPGSHDINKPDINDCITPEARNEDHFLGELETKETGCTTKVRSESLANLTMPLGRNNIIIGCRNDISSTNGIPEEANRSLSMSEKLVQYPKIIPATLDKTNSFTSGAASEISSTSQCMFPPHPTYSCSTINKLLKGC</sequence>
<dbReference type="AlphaFoldDB" id="A0AAD3T744"/>
<name>A0AAD3T744_NEPGR</name>
<comment type="caution">
    <text evidence="1">The sequence shown here is derived from an EMBL/GenBank/DDBJ whole genome shotgun (WGS) entry which is preliminary data.</text>
</comment>
<dbReference type="Proteomes" id="UP001279734">
    <property type="component" value="Unassembled WGS sequence"/>
</dbReference>
<dbReference type="EMBL" id="BSYO01000027">
    <property type="protein sequence ID" value="GMH24175.1"/>
    <property type="molecule type" value="Genomic_DNA"/>
</dbReference>
<reference evidence="1" key="1">
    <citation type="submission" date="2023-05" db="EMBL/GenBank/DDBJ databases">
        <title>Nepenthes gracilis genome sequencing.</title>
        <authorList>
            <person name="Fukushima K."/>
        </authorList>
    </citation>
    <scope>NUCLEOTIDE SEQUENCE</scope>
    <source>
        <strain evidence="1">SING2019-196</strain>
    </source>
</reference>
<organism evidence="1 2">
    <name type="scientific">Nepenthes gracilis</name>
    <name type="common">Slender pitcher plant</name>
    <dbReference type="NCBI Taxonomy" id="150966"/>
    <lineage>
        <taxon>Eukaryota</taxon>
        <taxon>Viridiplantae</taxon>
        <taxon>Streptophyta</taxon>
        <taxon>Embryophyta</taxon>
        <taxon>Tracheophyta</taxon>
        <taxon>Spermatophyta</taxon>
        <taxon>Magnoliopsida</taxon>
        <taxon>eudicotyledons</taxon>
        <taxon>Gunneridae</taxon>
        <taxon>Pentapetalae</taxon>
        <taxon>Caryophyllales</taxon>
        <taxon>Nepenthaceae</taxon>
        <taxon>Nepenthes</taxon>
    </lineage>
</organism>